<keyword evidence="4" id="KW-1133">Transmembrane helix</keyword>
<dbReference type="CDD" id="cd14953">
    <property type="entry name" value="NHL_like_1"/>
    <property type="match status" value="1"/>
</dbReference>
<dbReference type="Gene3D" id="2.60.40.10">
    <property type="entry name" value="Immunoglobulins"/>
    <property type="match status" value="2"/>
</dbReference>
<dbReference type="InterPro" id="IPR000033">
    <property type="entry name" value="LDLR_classB_rpt"/>
</dbReference>
<evidence type="ECO:0000256" key="2">
    <source>
        <dbReference type="PROSITE-ProRule" id="PRU00504"/>
    </source>
</evidence>
<evidence type="ECO:0000256" key="4">
    <source>
        <dbReference type="SAM" id="Phobius"/>
    </source>
</evidence>
<dbReference type="EMBL" id="MBTG01000057">
    <property type="protein sequence ID" value="OPH47442.1"/>
    <property type="molecule type" value="Genomic_DNA"/>
</dbReference>
<feature type="non-terminal residue" evidence="7">
    <location>
        <position position="1828"/>
    </location>
</feature>
<comment type="caution">
    <text evidence="7">The sequence shown here is derived from an EMBL/GenBank/DDBJ whole genome shotgun (WGS) entry which is preliminary data.</text>
</comment>
<keyword evidence="8" id="KW-1185">Reference proteome</keyword>
<name>A0A1V4H8F9_9BACL</name>
<dbReference type="SUPFAM" id="SSF101898">
    <property type="entry name" value="NHL repeat"/>
    <property type="match status" value="2"/>
</dbReference>
<accession>A0A1V4H8F9</accession>
<dbReference type="SUPFAM" id="SSF49265">
    <property type="entry name" value="Fibronectin type III"/>
    <property type="match status" value="1"/>
</dbReference>
<feature type="repeat" description="NHL" evidence="2">
    <location>
        <begin position="632"/>
        <end position="667"/>
    </location>
</feature>
<evidence type="ECO:0000313" key="8">
    <source>
        <dbReference type="Proteomes" id="UP000190626"/>
    </source>
</evidence>
<keyword evidence="4" id="KW-0472">Membrane</keyword>
<feature type="domain" description="Fibronectin type-III" evidence="5">
    <location>
        <begin position="1307"/>
        <end position="1396"/>
    </location>
</feature>
<feature type="repeat" description="NHL" evidence="2">
    <location>
        <begin position="170"/>
        <end position="200"/>
    </location>
</feature>
<dbReference type="Proteomes" id="UP000190626">
    <property type="component" value="Unassembled WGS sequence"/>
</dbReference>
<dbReference type="Pfam" id="PF25021">
    <property type="entry name" value="TEN_NHL"/>
    <property type="match status" value="4"/>
</dbReference>
<feature type="compositionally biased region" description="Polar residues" evidence="3">
    <location>
        <begin position="1399"/>
        <end position="1426"/>
    </location>
</feature>
<organism evidence="7 8">
    <name type="scientific">Paenibacillus ferrarius</name>
    <dbReference type="NCBI Taxonomy" id="1469647"/>
    <lineage>
        <taxon>Bacteria</taxon>
        <taxon>Bacillati</taxon>
        <taxon>Bacillota</taxon>
        <taxon>Bacilli</taxon>
        <taxon>Bacillales</taxon>
        <taxon>Paenibacillaceae</taxon>
        <taxon>Paenibacillus</taxon>
    </lineage>
</organism>
<dbReference type="Pfam" id="PF00395">
    <property type="entry name" value="SLH"/>
    <property type="match status" value="3"/>
</dbReference>
<feature type="repeat" description="NHL" evidence="2">
    <location>
        <begin position="348"/>
        <end position="375"/>
    </location>
</feature>
<dbReference type="InterPro" id="IPR018391">
    <property type="entry name" value="PQQ_b-propeller_rpt"/>
</dbReference>
<feature type="domain" description="SLH" evidence="6">
    <location>
        <begin position="1783"/>
        <end position="1828"/>
    </location>
</feature>
<dbReference type="PROSITE" id="PS50853">
    <property type="entry name" value="FN3"/>
    <property type="match status" value="2"/>
</dbReference>
<feature type="repeat" description="NHL" evidence="2">
    <location>
        <begin position="506"/>
        <end position="549"/>
    </location>
</feature>
<dbReference type="PANTHER" id="PTHR46388">
    <property type="entry name" value="NHL REPEAT-CONTAINING PROTEIN 2"/>
    <property type="match status" value="1"/>
</dbReference>
<dbReference type="InterPro" id="IPR036116">
    <property type="entry name" value="FN3_sf"/>
</dbReference>
<feature type="region of interest" description="Disordered" evidence="3">
    <location>
        <begin position="1393"/>
        <end position="1427"/>
    </location>
</feature>
<reference evidence="8" key="1">
    <citation type="submission" date="2016-07" db="EMBL/GenBank/DDBJ databases">
        <authorList>
            <person name="Florea S."/>
            <person name="Webb J.S."/>
            <person name="Jaromczyk J."/>
            <person name="Schardl C.L."/>
        </authorList>
    </citation>
    <scope>NUCLEOTIDE SEQUENCE [LARGE SCALE GENOMIC DNA]</scope>
    <source>
        <strain evidence="8">CY1</strain>
    </source>
</reference>
<dbReference type="SMART" id="SM00564">
    <property type="entry name" value="PQQ"/>
    <property type="match status" value="5"/>
</dbReference>
<evidence type="ECO:0000256" key="3">
    <source>
        <dbReference type="SAM" id="MobiDB-lite"/>
    </source>
</evidence>
<evidence type="ECO:0000313" key="7">
    <source>
        <dbReference type="EMBL" id="OPH47442.1"/>
    </source>
</evidence>
<feature type="domain" description="SLH" evidence="6">
    <location>
        <begin position="1712"/>
        <end position="1775"/>
    </location>
</feature>
<dbReference type="SMART" id="SM00135">
    <property type="entry name" value="LY"/>
    <property type="match status" value="6"/>
</dbReference>
<dbReference type="InterPro" id="IPR001258">
    <property type="entry name" value="NHL_repeat"/>
</dbReference>
<sequence length="1828" mass="187315">MKEKQMKKRKSAVLMSFLLVFLPVIQLFLFGMHHYGGGKGMGKKGKQLLACMLAVLLMIGLLADGSGGKAYAAGGYTITSIAGTGKAGFSGDGGVATSAQLGGLPAIALPGQDADASGGMVTDSKGNLYIADSNNHRVRKIATDGTISTVSGMGGAGYSGDGGLAASAKLNSPRGLAVDSGDNLYIADAGNNRIRKVDTYGRIYTVAGDGTSMWSQDGKAATSVSLSNPRGLAVDSTGNLYIAEYGNNLIRKVDTSGKISTVAGTMNQYGQGQKGFGGDTLPATKALLNHPSGVGFDNFGTMYIFDEGNRRIRRVDAGGLIWTEAGGGSEHGSTLEGKTAINVDLPAPRGMTVDGKGNLYVADYFNHRILKIDETYRKISIIAGTGIRGYSGDGGEAKTAQLENPNAMALDKNGNLYVEDAMGTRVRKLTAPAVDPGTGGGGAALDCGYCVVTVAGVGVAGYSGDGNEAIKAKLQQPYGVAADRDGNLYIADTYNSVIRKVDKKTKNISTILGNGQLKLSKPYGVSVDQSDNLYIADSNNHRILKLTMVDGTVSTVAGTSGAQGSSGDSGPAISAKLNNPKSVAIDKSGNLYIADADNYRIRKVDTSGNISTVAGNGQRGSSGNGGAATLAQLNWPVGVAVDSAGNLYIADDDSTIAGGRVQKVDKNGNISTVTQVYEPLGVAVDSAGSLYIASRGGTILKANGSGSVLTVAGGGCCAGSETDGVKPLKASLPFPNAVAVDGEGNLYVASNNNWVRKVVAPRPAYSLSVSQPAGSPVVGVDQAIKLAVMDEAEQTDLNFKDGSYDVTISGYTAAPDGSYGSLNGIELNAGTTTVSGVPFVKGVATVNLRLNKAGSVPVVFSMEAVKKPSPKISFWQKAGSPASLALKTDLAAPDNNGGMFAQQPIIAVNDAYGNWISNDSSTEVIASKKDTGLWTLTGSTTRKAQDGILSFADLGAVNADEVVGAQLALTSSGWPGLTSASVNLPKPTPAHTVSATAAAASPEAGKDNLVTLTVRSSQGDTDTAFNGAREVTISGYAAAPDGSYGSLGGNALTVTSSTYSAMFADGIATVQLQLNQAAKQSISLSVAGVVTPAANVLSITPQAGSPASLALTKDLTAPTRNGGLFAQQPVVTLRDTFGNTSVGDSSTVVTVSKKDAGDWTLTGATAATASSGIVAFTGLGAANDDEVTGAQLAFDAAGLPGVSSAAVTLPEPGAAFLNLKVAASGDSHVLLAWEEVYGTVSYAVYQRTASGTYGAPAATVSGSVYGYDASELTNGTTYSFIVKATNRKGAVVTSNEVSATPGAIPAVPSAPTAVTATAGNGQAIVSFAIPAVNGGSAITKYEVTALPGNITAAGPASPITVTGLTNGTTYTFTVRAVNLTGSSAASAVSNAVTPTASTNNSGGSSPTEPANSSGDSSTEPETSNSPAGVEFLVNGKVEKIGTATTAKVKDQTVTTVVVDPKVLERKLATEEQHAVIMISVNTKSDVVIGEISGQIVKIMEQKAAVIVVKTENATYTLPAEQINISGLSEQFGKNVQLQDIKITVEISKPAMSTVKLLEEAAAKGGFTLVAPALNFTVRGAYGDSTVDVSKFNAYVERTIVIPKAVNSGEIVTGVVVEPDGAIRPVPTQLITVDGKSVARVSSLTNSTYSIVRHQEEYKDMGQHWAKNAVNEMGLRMVVNGIDDHLFQPDQAITWAELAAILVRGLGLKMEGGSTAFADVKTTDWYSSLIQTAYAYKLISGYEDGSFRPNDIVTREQAMVMIAKAMKITNLKAKLPVQSTDATLRPYTDTAAASSWALSSIADSIQAEVVSGRESNELAPKGKLTRAEA</sequence>
<dbReference type="PANTHER" id="PTHR46388:SF2">
    <property type="entry name" value="NHL REPEAT-CONTAINING PROTEIN 2"/>
    <property type="match status" value="1"/>
</dbReference>
<keyword evidence="4" id="KW-0812">Transmembrane</keyword>
<gene>
    <name evidence="7" type="ORF">BC351_39885</name>
</gene>
<feature type="transmembrane region" description="Helical" evidence="4">
    <location>
        <begin position="12"/>
        <end position="35"/>
    </location>
</feature>
<evidence type="ECO:0000256" key="1">
    <source>
        <dbReference type="ARBA" id="ARBA00022737"/>
    </source>
</evidence>
<feature type="domain" description="Fibronectin type-III" evidence="5">
    <location>
        <begin position="1215"/>
        <end position="1306"/>
    </location>
</feature>
<dbReference type="InterPro" id="IPR011042">
    <property type="entry name" value="6-blade_b-propeller_TolB-like"/>
</dbReference>
<feature type="repeat" description="NHL" evidence="2">
    <location>
        <begin position="226"/>
        <end position="256"/>
    </location>
</feature>
<dbReference type="SMART" id="SM00060">
    <property type="entry name" value="FN3"/>
    <property type="match status" value="2"/>
</dbReference>
<dbReference type="InterPro" id="IPR001119">
    <property type="entry name" value="SLH_dom"/>
</dbReference>
<dbReference type="PROSITE" id="PS51272">
    <property type="entry name" value="SLH"/>
    <property type="match status" value="3"/>
</dbReference>
<evidence type="ECO:0000259" key="5">
    <source>
        <dbReference type="PROSITE" id="PS50853"/>
    </source>
</evidence>
<dbReference type="PROSITE" id="PS51125">
    <property type="entry name" value="NHL"/>
    <property type="match status" value="6"/>
</dbReference>
<dbReference type="CDD" id="cd00063">
    <property type="entry name" value="FN3"/>
    <property type="match status" value="2"/>
</dbReference>
<feature type="repeat" description="NHL" evidence="2">
    <location>
        <begin position="577"/>
        <end position="607"/>
    </location>
</feature>
<evidence type="ECO:0000259" key="6">
    <source>
        <dbReference type="PROSITE" id="PS51272"/>
    </source>
</evidence>
<dbReference type="Gene3D" id="2.120.10.30">
    <property type="entry name" value="TolB, C-terminal domain"/>
    <property type="match status" value="6"/>
</dbReference>
<protein>
    <submittedName>
        <fullName evidence="7">Uncharacterized protein</fullName>
    </submittedName>
</protein>
<dbReference type="InterPro" id="IPR003961">
    <property type="entry name" value="FN3_dom"/>
</dbReference>
<dbReference type="STRING" id="1469647.BC351_39885"/>
<feature type="domain" description="SLH" evidence="6">
    <location>
        <begin position="1652"/>
        <end position="1711"/>
    </location>
</feature>
<dbReference type="Pfam" id="PF00041">
    <property type="entry name" value="fn3"/>
    <property type="match status" value="1"/>
</dbReference>
<keyword evidence="1" id="KW-0677">Repeat</keyword>
<dbReference type="InterPro" id="IPR013783">
    <property type="entry name" value="Ig-like_fold"/>
</dbReference>
<dbReference type="InterPro" id="IPR056822">
    <property type="entry name" value="TEN_NHL"/>
</dbReference>
<proteinExistence type="predicted"/>